<evidence type="ECO:0000313" key="2">
    <source>
        <dbReference type="Proteomes" id="UP000620670"/>
    </source>
</evidence>
<protein>
    <submittedName>
        <fullName evidence="1">Uncharacterized protein</fullName>
    </submittedName>
</protein>
<gene>
    <name evidence="1" type="ORF">JAO75_08310</name>
</gene>
<name>A0ABS0XZE4_9HYPH</name>
<keyword evidence="2" id="KW-1185">Reference proteome</keyword>
<dbReference type="Proteomes" id="UP000620670">
    <property type="component" value="Unassembled WGS sequence"/>
</dbReference>
<organism evidence="1 2">
    <name type="scientific">Microvirga splendida</name>
    <dbReference type="NCBI Taxonomy" id="2795727"/>
    <lineage>
        <taxon>Bacteria</taxon>
        <taxon>Pseudomonadati</taxon>
        <taxon>Pseudomonadota</taxon>
        <taxon>Alphaproteobacteria</taxon>
        <taxon>Hyphomicrobiales</taxon>
        <taxon>Methylobacteriaceae</taxon>
        <taxon>Microvirga</taxon>
    </lineage>
</organism>
<dbReference type="EMBL" id="JAELXT010000006">
    <property type="protein sequence ID" value="MBJ6125413.1"/>
    <property type="molecule type" value="Genomic_DNA"/>
</dbReference>
<dbReference type="RefSeq" id="WP_199048244.1">
    <property type="nucleotide sequence ID" value="NZ_JAELXT010000006.1"/>
</dbReference>
<evidence type="ECO:0000313" key="1">
    <source>
        <dbReference type="EMBL" id="MBJ6125413.1"/>
    </source>
</evidence>
<accession>A0ABS0XZE4</accession>
<reference evidence="2" key="1">
    <citation type="submission" date="2020-12" db="EMBL/GenBank/DDBJ databases">
        <title>Hymenobacter sp.</title>
        <authorList>
            <person name="Kim M.K."/>
        </authorList>
    </citation>
    <scope>NUCLEOTIDE SEQUENCE [LARGE SCALE GENOMIC DNA]</scope>
    <source>
        <strain evidence="2">BT325</strain>
    </source>
</reference>
<sequence>MHAWIEGDPRDVVDAELVEIGYNPFMGPTFTIRPGFVPVYVAQLVVPEVDGRVWATL</sequence>
<comment type="caution">
    <text evidence="1">The sequence shown here is derived from an EMBL/GenBank/DDBJ whole genome shotgun (WGS) entry which is preliminary data.</text>
</comment>
<proteinExistence type="predicted"/>